<evidence type="ECO:0000313" key="4">
    <source>
        <dbReference type="Proteomes" id="UP000298264"/>
    </source>
</evidence>
<accession>A0A4R9LRP5</accession>
<dbReference type="RefSeq" id="WP_135764825.1">
    <property type="nucleotide sequence ID" value="NZ_RQHV01000053.1"/>
</dbReference>
<dbReference type="OrthoDB" id="341887at2"/>
<dbReference type="Pfam" id="PF01757">
    <property type="entry name" value="Acyl_transf_3"/>
    <property type="match status" value="1"/>
</dbReference>
<feature type="transmembrane region" description="Helical" evidence="1">
    <location>
        <begin position="44"/>
        <end position="66"/>
    </location>
</feature>
<keyword evidence="1" id="KW-1133">Transmembrane helix</keyword>
<evidence type="ECO:0000256" key="1">
    <source>
        <dbReference type="SAM" id="Phobius"/>
    </source>
</evidence>
<feature type="transmembrane region" description="Helical" evidence="1">
    <location>
        <begin position="237"/>
        <end position="254"/>
    </location>
</feature>
<keyword evidence="1" id="KW-0812">Transmembrane</keyword>
<dbReference type="InterPro" id="IPR002656">
    <property type="entry name" value="Acyl_transf_3_dom"/>
</dbReference>
<keyword evidence="4" id="KW-1185">Reference proteome</keyword>
<keyword evidence="3" id="KW-0012">Acyltransferase</keyword>
<feature type="transmembrane region" description="Helical" evidence="1">
    <location>
        <begin position="12"/>
        <end position="32"/>
    </location>
</feature>
<comment type="caution">
    <text evidence="3">The sequence shown here is derived from an EMBL/GenBank/DDBJ whole genome shotgun (WGS) entry which is preliminary data.</text>
</comment>
<dbReference type="PANTHER" id="PTHR36927:SF3">
    <property type="entry name" value="GLUCANS BIOSYNTHESIS PROTEIN C"/>
    <property type="match status" value="1"/>
</dbReference>
<keyword evidence="3" id="KW-0808">Transferase</keyword>
<keyword evidence="1" id="KW-0472">Membrane</keyword>
<name>A0A4R9LRP5_9LEPT</name>
<dbReference type="AlphaFoldDB" id="A0A4R9LRP5"/>
<feature type="transmembrane region" description="Helical" evidence="1">
    <location>
        <begin position="200"/>
        <end position="217"/>
    </location>
</feature>
<feature type="domain" description="Acyltransferase 3" evidence="2">
    <location>
        <begin position="5"/>
        <end position="356"/>
    </location>
</feature>
<gene>
    <name evidence="3" type="ORF">EHS11_12930</name>
</gene>
<feature type="transmembrane region" description="Helical" evidence="1">
    <location>
        <begin position="341"/>
        <end position="360"/>
    </location>
</feature>
<dbReference type="Proteomes" id="UP000298264">
    <property type="component" value="Unassembled WGS sequence"/>
</dbReference>
<dbReference type="PANTHER" id="PTHR36927">
    <property type="entry name" value="BLR4337 PROTEIN"/>
    <property type="match status" value="1"/>
</dbReference>
<organism evidence="3 4">
    <name type="scientific">Leptospira ilyithenensis</name>
    <dbReference type="NCBI Taxonomy" id="2484901"/>
    <lineage>
        <taxon>Bacteria</taxon>
        <taxon>Pseudomonadati</taxon>
        <taxon>Spirochaetota</taxon>
        <taxon>Spirochaetia</taxon>
        <taxon>Leptospirales</taxon>
        <taxon>Leptospiraceae</taxon>
        <taxon>Leptospira</taxon>
    </lineage>
</organism>
<proteinExistence type="predicted"/>
<reference evidence="3" key="1">
    <citation type="journal article" date="2019" name="PLoS Negl. Trop. Dis.">
        <title>Revisiting the worldwide diversity of Leptospira species in the environment.</title>
        <authorList>
            <person name="Vincent A.T."/>
            <person name="Schiettekatte O."/>
            <person name="Bourhy P."/>
            <person name="Veyrier F.J."/>
            <person name="Picardeau M."/>
        </authorList>
    </citation>
    <scope>NUCLEOTIDE SEQUENCE [LARGE SCALE GENOMIC DNA]</scope>
    <source>
        <strain evidence="3">201400974</strain>
    </source>
</reference>
<dbReference type="InterPro" id="IPR050623">
    <property type="entry name" value="Glucan_succinyl_AcylTrfase"/>
</dbReference>
<protein>
    <submittedName>
        <fullName evidence="3">Acyltransferase</fullName>
    </submittedName>
</protein>
<sequence>MGRLYYIDNLRSFALLLGIVFHSAIVYAPKIGYAIQNPERIEPFGYFCFWIHSFRMPLFFIISGFFSGLVWEKKGALHFLKGRWERIFIPMLVGIVFLAPVQYFLIQKVSHPHLSYFNYYLSFFSKAEFGQSHIWFLVNLFLYGILFAFLPKDFIKKASSLFQKKHESILFFVLLVFSFSLTLLAHSFFPRGDNEFGIDKLLFCYQFAFFFGGVFIYHSGKILITVSESAAGSSFRLVNWILFGMIVYVLFYEWETTDPLWMPYFRGGVYNRMIHILLWCLSPFVWFQVFVLLFQKWGNGTGEISKYLIDSSLPVYLVHHPISLFVAFYFRNWDFPIVGKFLFHLLIVISLSFLFYDLIVKNSTGLKKLFGVK</sequence>
<evidence type="ECO:0000259" key="2">
    <source>
        <dbReference type="Pfam" id="PF01757"/>
    </source>
</evidence>
<dbReference type="EMBL" id="RQHV01000053">
    <property type="protein sequence ID" value="TGN09134.1"/>
    <property type="molecule type" value="Genomic_DNA"/>
</dbReference>
<feature type="transmembrane region" description="Helical" evidence="1">
    <location>
        <begin position="274"/>
        <end position="295"/>
    </location>
</feature>
<dbReference type="GO" id="GO:0016747">
    <property type="term" value="F:acyltransferase activity, transferring groups other than amino-acyl groups"/>
    <property type="evidence" value="ECO:0007669"/>
    <property type="project" value="InterPro"/>
</dbReference>
<feature type="transmembrane region" description="Helical" evidence="1">
    <location>
        <begin position="87"/>
        <end position="106"/>
    </location>
</feature>
<feature type="transmembrane region" description="Helical" evidence="1">
    <location>
        <begin position="132"/>
        <end position="150"/>
    </location>
</feature>
<evidence type="ECO:0000313" key="3">
    <source>
        <dbReference type="EMBL" id="TGN09134.1"/>
    </source>
</evidence>
<feature type="transmembrane region" description="Helical" evidence="1">
    <location>
        <begin position="170"/>
        <end position="188"/>
    </location>
</feature>